<keyword evidence="4 9" id="KW-0812">Transmembrane</keyword>
<dbReference type="InterPro" id="IPR052157">
    <property type="entry name" value="BCAA_transport_permease"/>
</dbReference>
<keyword evidence="2" id="KW-0813">Transport</keyword>
<keyword evidence="11" id="KW-1185">Reference proteome</keyword>
<comment type="caution">
    <text evidence="10">The sequence shown here is derived from an EMBL/GenBank/DDBJ whole genome shotgun (WGS) entry which is preliminary data.</text>
</comment>
<evidence type="ECO:0000256" key="1">
    <source>
        <dbReference type="ARBA" id="ARBA00004651"/>
    </source>
</evidence>
<sequence>MQNFLQLAFTALQIGAVYILFALGLTLIFGVLRIVNFAHGQFFTLSALTVSIAVPWLAQQGWPAWAAYAVACVAGVALTSVFGAVVYEFGFKRVERDMTGSFILSTGLVLMVEGVLLKAFGGGVRPVPPLFEGAVDVFGVSIAIQRLVLCAVAVGMTVLLTVALGGTRFGKALRAVSIDHEAAMLQGIPYRHIAFRGFLVASAIGALAGALISPVAAVTPTLGDAYLVKGFIAVVIGGMGSVPGAILGSLFIAFVESFVGFHFDPSVANLSIFVLVMAVLLVRPKGLFGHD</sequence>
<evidence type="ECO:0000256" key="2">
    <source>
        <dbReference type="ARBA" id="ARBA00022448"/>
    </source>
</evidence>
<dbReference type="GO" id="GO:0006865">
    <property type="term" value="P:amino acid transport"/>
    <property type="evidence" value="ECO:0007669"/>
    <property type="project" value="UniProtKB-KW"/>
</dbReference>
<dbReference type="GO" id="GO:0022857">
    <property type="term" value="F:transmembrane transporter activity"/>
    <property type="evidence" value="ECO:0007669"/>
    <property type="project" value="InterPro"/>
</dbReference>
<protein>
    <submittedName>
        <fullName evidence="10">Branched-chain amino acid ABC transporter permease</fullName>
    </submittedName>
</protein>
<evidence type="ECO:0000256" key="6">
    <source>
        <dbReference type="ARBA" id="ARBA00022989"/>
    </source>
</evidence>
<organism evidence="10 11">
    <name type="scientific">Achromobacter aloeverae</name>
    <dbReference type="NCBI Taxonomy" id="1750518"/>
    <lineage>
        <taxon>Bacteria</taxon>
        <taxon>Pseudomonadati</taxon>
        <taxon>Pseudomonadota</taxon>
        <taxon>Betaproteobacteria</taxon>
        <taxon>Burkholderiales</taxon>
        <taxon>Alcaligenaceae</taxon>
        <taxon>Achromobacter</taxon>
    </lineage>
</organism>
<comment type="subcellular location">
    <subcellularLocation>
        <location evidence="1">Cell membrane</location>
        <topology evidence="1">Multi-pass membrane protein</topology>
    </subcellularLocation>
</comment>
<feature type="transmembrane region" description="Helical" evidence="9">
    <location>
        <begin position="99"/>
        <end position="117"/>
    </location>
</feature>
<evidence type="ECO:0000256" key="9">
    <source>
        <dbReference type="SAM" id="Phobius"/>
    </source>
</evidence>
<keyword evidence="7 9" id="KW-0472">Membrane</keyword>
<dbReference type="CDD" id="cd06582">
    <property type="entry name" value="TM_PBP1_LivH_like"/>
    <property type="match status" value="1"/>
</dbReference>
<accession>A0A4Q1HGD3</accession>
<proteinExistence type="inferred from homology"/>
<keyword evidence="3" id="KW-1003">Cell membrane</keyword>
<evidence type="ECO:0000313" key="11">
    <source>
        <dbReference type="Proteomes" id="UP000290849"/>
    </source>
</evidence>
<dbReference type="OrthoDB" id="32289at2"/>
<evidence type="ECO:0000256" key="7">
    <source>
        <dbReference type="ARBA" id="ARBA00023136"/>
    </source>
</evidence>
<gene>
    <name evidence="10" type="ORF">C7R54_20360</name>
</gene>
<feature type="transmembrane region" description="Helical" evidence="9">
    <location>
        <begin position="42"/>
        <end position="59"/>
    </location>
</feature>
<feature type="transmembrane region" description="Helical" evidence="9">
    <location>
        <begin position="230"/>
        <end position="255"/>
    </location>
</feature>
<dbReference type="InterPro" id="IPR001851">
    <property type="entry name" value="ABC_transp_permease"/>
</dbReference>
<dbReference type="GO" id="GO:0005886">
    <property type="term" value="C:plasma membrane"/>
    <property type="evidence" value="ECO:0007669"/>
    <property type="project" value="UniProtKB-SubCell"/>
</dbReference>
<dbReference type="Pfam" id="PF02653">
    <property type="entry name" value="BPD_transp_2"/>
    <property type="match status" value="1"/>
</dbReference>
<evidence type="ECO:0000313" key="10">
    <source>
        <dbReference type="EMBL" id="RXN86098.1"/>
    </source>
</evidence>
<feature type="transmembrane region" description="Helical" evidence="9">
    <location>
        <begin position="193"/>
        <end position="218"/>
    </location>
</feature>
<evidence type="ECO:0000256" key="4">
    <source>
        <dbReference type="ARBA" id="ARBA00022692"/>
    </source>
</evidence>
<feature type="transmembrane region" description="Helical" evidence="9">
    <location>
        <begin position="65"/>
        <end position="87"/>
    </location>
</feature>
<dbReference type="AlphaFoldDB" id="A0A4Q1HGD3"/>
<keyword evidence="6 9" id="KW-1133">Transmembrane helix</keyword>
<dbReference type="PANTHER" id="PTHR11795:SF445">
    <property type="entry name" value="AMINO ACID ABC TRANSPORTER PERMEASE PROTEIN"/>
    <property type="match status" value="1"/>
</dbReference>
<evidence type="ECO:0000256" key="3">
    <source>
        <dbReference type="ARBA" id="ARBA00022475"/>
    </source>
</evidence>
<evidence type="ECO:0000256" key="5">
    <source>
        <dbReference type="ARBA" id="ARBA00022970"/>
    </source>
</evidence>
<feature type="transmembrane region" description="Helical" evidence="9">
    <location>
        <begin position="137"/>
        <end position="164"/>
    </location>
</feature>
<dbReference type="PANTHER" id="PTHR11795">
    <property type="entry name" value="BRANCHED-CHAIN AMINO ACID TRANSPORT SYSTEM PERMEASE PROTEIN LIVH"/>
    <property type="match status" value="1"/>
</dbReference>
<dbReference type="EMBL" id="PYAL01000006">
    <property type="protein sequence ID" value="RXN86098.1"/>
    <property type="molecule type" value="Genomic_DNA"/>
</dbReference>
<dbReference type="Proteomes" id="UP000290849">
    <property type="component" value="Unassembled WGS sequence"/>
</dbReference>
<dbReference type="RefSeq" id="WP_129152266.1">
    <property type="nucleotide sequence ID" value="NZ_JBHSDO010000017.1"/>
</dbReference>
<feature type="transmembrane region" description="Helical" evidence="9">
    <location>
        <begin position="267"/>
        <end position="284"/>
    </location>
</feature>
<keyword evidence="5" id="KW-0029">Amino-acid transport</keyword>
<reference evidence="10 11" key="1">
    <citation type="journal article" date="2017" name="Int. J. Syst. Evol. Microbiol.">
        <title>Achromobacter aloeverae sp. nov., isolated from the root of Aloe vera (L.) Burm.f.</title>
        <authorList>
            <person name="Kuncharoen N."/>
            <person name="Muramatsu Y."/>
            <person name="Shibata C."/>
            <person name="Kamakura Y."/>
            <person name="Nakagawa Y."/>
            <person name="Tanasupawat S."/>
        </authorList>
    </citation>
    <scope>NUCLEOTIDE SEQUENCE [LARGE SCALE GENOMIC DNA]</scope>
    <source>
        <strain evidence="10 11">AVA-1</strain>
    </source>
</reference>
<evidence type="ECO:0000256" key="8">
    <source>
        <dbReference type="ARBA" id="ARBA00037998"/>
    </source>
</evidence>
<name>A0A4Q1HGD3_9BURK</name>
<comment type="similarity">
    <text evidence="8">Belongs to the binding-protein-dependent transport system permease family. LivHM subfamily.</text>
</comment>
<feature type="transmembrane region" description="Helical" evidence="9">
    <location>
        <begin position="12"/>
        <end position="35"/>
    </location>
</feature>